<keyword evidence="1" id="KW-0472">Membrane</keyword>
<dbReference type="GO" id="GO:0005576">
    <property type="term" value="C:extracellular region"/>
    <property type="evidence" value="ECO:0007669"/>
    <property type="project" value="TreeGrafter"/>
</dbReference>
<keyword evidence="1" id="KW-0812">Transmembrane</keyword>
<accession>L7KP43</accession>
<dbReference type="SUPFAM" id="SSF58104">
    <property type="entry name" value="Methyl-accepting chemotaxis protein (MCP) signaling domain"/>
    <property type="match status" value="1"/>
</dbReference>
<gene>
    <name evidence="3" type="primary">mceD</name>
    <name evidence="3" type="ORF">GOACH_16_01090</name>
</gene>
<dbReference type="InterPro" id="IPR005693">
    <property type="entry name" value="Mce"/>
</dbReference>
<feature type="transmembrane region" description="Helical" evidence="1">
    <location>
        <begin position="20"/>
        <end position="42"/>
    </location>
</feature>
<evidence type="ECO:0000256" key="1">
    <source>
        <dbReference type="SAM" id="Phobius"/>
    </source>
</evidence>
<evidence type="ECO:0000313" key="4">
    <source>
        <dbReference type="Proteomes" id="UP000010988"/>
    </source>
</evidence>
<dbReference type="NCBIfam" id="TIGR00996">
    <property type="entry name" value="Mtu_fam_mce"/>
    <property type="match status" value="1"/>
</dbReference>
<comment type="caution">
    <text evidence="3">The sequence shown here is derived from an EMBL/GenBank/DDBJ whole genome shotgun (WGS) entry which is preliminary data.</text>
</comment>
<dbReference type="InterPro" id="IPR003399">
    <property type="entry name" value="Mce/MlaD"/>
</dbReference>
<sequence length="376" mass="40280">MLSMTNRVTVTRPQWHRPTILVALTVMVVALLSGCSLVPASWKVAFGSHIEVTAYFPNVAGLYKDNDVAVLGMPVGQVTSVEQQGTRVKVRFTIDKNVPVPVDATPAIVNTSIVTTRHIELTPTYSGGPKLTDGAVLKNEGRSPVAVGDLFDAVDRLVSSLSTDKAGEGPIADLVDITSGTTSGNGDRIREAINQLGSATDVFAGNGDQLTQIIKNTQKLTGALTANYPKMKQFSSSISQVAQMLGQQAPGLTATLDDLNQTLLNTSEFLSNNSTTISDSTGRLSALVRNLSDYSRQVVETIDVAPLLFQNLANSVSPEQRAWRIQVLLDKSLIDGEALNKFCETINLQKNGCRTGQLKDFGPDLGVFSSLLEMSK</sequence>
<dbReference type="PROSITE" id="PS51257">
    <property type="entry name" value="PROKAR_LIPOPROTEIN"/>
    <property type="match status" value="1"/>
</dbReference>
<dbReference type="Pfam" id="PF02470">
    <property type="entry name" value="MlaD"/>
    <property type="match status" value="1"/>
</dbReference>
<name>L7KP43_9ACTN</name>
<dbReference type="Proteomes" id="UP000010988">
    <property type="component" value="Unassembled WGS sequence"/>
</dbReference>
<dbReference type="PANTHER" id="PTHR33371">
    <property type="entry name" value="INTERMEMBRANE PHOSPHOLIPID TRANSPORT SYSTEM BINDING PROTEIN MLAD-RELATED"/>
    <property type="match status" value="1"/>
</dbReference>
<dbReference type="STRING" id="1220583.GOACH_16_01090"/>
<organism evidence="3 4">
    <name type="scientific">Gordonia aichiensis NBRC 108223</name>
    <dbReference type="NCBI Taxonomy" id="1220583"/>
    <lineage>
        <taxon>Bacteria</taxon>
        <taxon>Bacillati</taxon>
        <taxon>Actinomycetota</taxon>
        <taxon>Actinomycetes</taxon>
        <taxon>Mycobacteriales</taxon>
        <taxon>Gordoniaceae</taxon>
        <taxon>Gordonia</taxon>
    </lineage>
</organism>
<keyword evidence="1" id="KW-1133">Transmembrane helix</keyword>
<keyword evidence="4" id="KW-1185">Reference proteome</keyword>
<dbReference type="Gene3D" id="1.10.287.950">
    <property type="entry name" value="Methyl-accepting chemotaxis protein"/>
    <property type="match status" value="1"/>
</dbReference>
<dbReference type="AlphaFoldDB" id="L7KP43"/>
<dbReference type="InterPro" id="IPR052336">
    <property type="entry name" value="MlaD_Phospholipid_Transporter"/>
</dbReference>
<protein>
    <submittedName>
        <fullName evidence="3">Mce family protein</fullName>
    </submittedName>
</protein>
<dbReference type="PANTHER" id="PTHR33371:SF4">
    <property type="entry name" value="INTERMEMBRANE PHOSPHOLIPID TRANSPORT SYSTEM BINDING PROTEIN MLAD"/>
    <property type="match status" value="1"/>
</dbReference>
<evidence type="ECO:0000313" key="3">
    <source>
        <dbReference type="EMBL" id="GAC49727.1"/>
    </source>
</evidence>
<feature type="domain" description="Mce/MlaD" evidence="2">
    <location>
        <begin position="50"/>
        <end position="123"/>
    </location>
</feature>
<dbReference type="eggNOG" id="COG1463">
    <property type="taxonomic scope" value="Bacteria"/>
</dbReference>
<dbReference type="OrthoDB" id="4516955at2"/>
<dbReference type="EMBL" id="BANR01000016">
    <property type="protein sequence ID" value="GAC49727.1"/>
    <property type="molecule type" value="Genomic_DNA"/>
</dbReference>
<evidence type="ECO:0000259" key="2">
    <source>
        <dbReference type="Pfam" id="PF02470"/>
    </source>
</evidence>
<reference evidence="3 4" key="1">
    <citation type="submission" date="2012-12" db="EMBL/GenBank/DDBJ databases">
        <title>Whole genome shotgun sequence of Gordonia aichiensis NBRC 108223.</title>
        <authorList>
            <person name="Isaki-Nakamura S."/>
            <person name="Hosoyama A."/>
            <person name="Tsuchikane K."/>
            <person name="Ando Y."/>
            <person name="Baba S."/>
            <person name="Ohji S."/>
            <person name="Hamada M."/>
            <person name="Tamura T."/>
            <person name="Yamazoe A."/>
            <person name="Yamazaki S."/>
            <person name="Fujita N."/>
        </authorList>
    </citation>
    <scope>NUCLEOTIDE SEQUENCE [LARGE SCALE GENOMIC DNA]</scope>
    <source>
        <strain evidence="3 4">NBRC 108223</strain>
    </source>
</reference>
<proteinExistence type="predicted"/>